<dbReference type="OrthoDB" id="10426030at2759"/>
<dbReference type="AlphaFoldDB" id="A0A7J7IIJ3"/>
<feature type="transmembrane region" description="Helical" evidence="1">
    <location>
        <begin position="181"/>
        <end position="199"/>
    </location>
</feature>
<keyword evidence="1" id="KW-1133">Transmembrane helix</keyword>
<accession>A0A7J7IIJ3</accession>
<dbReference type="EMBL" id="VWRR01000008">
    <property type="protein sequence ID" value="KAF6002905.1"/>
    <property type="molecule type" value="Genomic_DNA"/>
</dbReference>
<dbReference type="Proteomes" id="UP000530660">
    <property type="component" value="Unassembled WGS sequence"/>
</dbReference>
<organism evidence="2 3">
    <name type="scientific">Cyanidiococcus yangmingshanensis</name>
    <dbReference type="NCBI Taxonomy" id="2690220"/>
    <lineage>
        <taxon>Eukaryota</taxon>
        <taxon>Rhodophyta</taxon>
        <taxon>Bangiophyceae</taxon>
        <taxon>Cyanidiales</taxon>
        <taxon>Cyanidiaceae</taxon>
        <taxon>Cyanidiococcus</taxon>
    </lineage>
</organism>
<protein>
    <submittedName>
        <fullName evidence="2">Uncharacterized protein</fullName>
    </submittedName>
</protein>
<feature type="transmembrane region" description="Helical" evidence="1">
    <location>
        <begin position="272"/>
        <end position="296"/>
    </location>
</feature>
<evidence type="ECO:0000313" key="2">
    <source>
        <dbReference type="EMBL" id="KAF6002905.1"/>
    </source>
</evidence>
<comment type="caution">
    <text evidence="2">The sequence shown here is derived from an EMBL/GenBank/DDBJ whole genome shotgun (WGS) entry which is preliminary data.</text>
</comment>
<keyword evidence="1" id="KW-0472">Membrane</keyword>
<proteinExistence type="predicted"/>
<evidence type="ECO:0000313" key="3">
    <source>
        <dbReference type="Proteomes" id="UP000530660"/>
    </source>
</evidence>
<name>A0A7J7IIJ3_9RHOD</name>
<evidence type="ECO:0000256" key="1">
    <source>
        <dbReference type="SAM" id="Phobius"/>
    </source>
</evidence>
<keyword evidence="1" id="KW-0812">Transmembrane</keyword>
<gene>
    <name evidence="2" type="ORF">F1559_000509</name>
</gene>
<sequence>MLDLFIRPRCLRGSGARRKQSICRWVWLLTLSMVTLVKPVVAITTNDPIVGAGQVAQAGAKRLEQLAFKASGSMHPCWTRLYEQFAYSTDAEHGCRGGVERPAMLMLTCHLSSSGRLSNASEALRGLYQDFIKIPSLLNTTTTDVGTRNEPSGVDSAPTSTNEHFDFDVFGIASALSPHEFQLYSLFFAHCASICYFLLAYRHTAQVKEAVQQMQVDASAAMQAMQRVLERQPQRNPLRELLGWPLLLALVLGWLLQLRFGRFVLIGTIGVYAAGGWVAIAGMPVPWALVRVLYWLRDRFDRPVMLLHDPVM</sequence>
<feature type="transmembrane region" description="Helical" evidence="1">
    <location>
        <begin position="241"/>
        <end position="260"/>
    </location>
</feature>
<keyword evidence="3" id="KW-1185">Reference proteome</keyword>
<reference evidence="2 3" key="1">
    <citation type="journal article" date="2020" name="J. Phycol.">
        <title>Comparative genome analysis reveals Cyanidiococcus gen. nov., a new extremophilic red algal genus sister to Cyanidioschyzon (Cyanidioschyzonaceae, Rhodophyta).</title>
        <authorList>
            <person name="Liu S.-L."/>
            <person name="Chiang Y.-R."/>
            <person name="Yoon H.S."/>
            <person name="Fu H.-Y."/>
        </authorList>
    </citation>
    <scope>NUCLEOTIDE SEQUENCE [LARGE SCALE GENOMIC DNA]</scope>
    <source>
        <strain evidence="2 3">THAL066</strain>
    </source>
</reference>